<dbReference type="Pfam" id="PF00106">
    <property type="entry name" value="adh_short"/>
    <property type="match status" value="1"/>
</dbReference>
<comment type="caution">
    <text evidence="3">The sequence shown here is derived from an EMBL/GenBank/DDBJ whole genome shotgun (WGS) entry which is preliminary data.</text>
</comment>
<sequence>MGSLFSRGFDPAKDIGDLSGKVVIVTGGNAGIGFSAIQHLARRGAKVYMAARNEQKAKAAIERLHKEGLAPGNGKVVWLDLDLNDPRTVKMSAAAFLEKEERLDILINNAALLLVPFAKSHDDIQDIVMVNYIGHFVFTRKLLPLMAKTAKEPNSDVRIVTVSSDGHQSVPDGVHFRNIDDFNVDFKDAKFPQFSRYIYTKLMDILFAKQLQRRIDAEGAPIISIAICPGTVNTDGVQTYAHSVGPVLSPIYSFIANAFFTSPSKGGGRDVPRGIPSPPGRLARPSKQAQSEELARELWDTTEKVLQDIGV</sequence>
<organism evidence="3 4">
    <name type="scientific">Grifola frondosa</name>
    <name type="common">Maitake</name>
    <name type="synonym">Polyporus frondosus</name>
    <dbReference type="NCBI Taxonomy" id="5627"/>
    <lineage>
        <taxon>Eukaryota</taxon>
        <taxon>Fungi</taxon>
        <taxon>Dikarya</taxon>
        <taxon>Basidiomycota</taxon>
        <taxon>Agaricomycotina</taxon>
        <taxon>Agaricomycetes</taxon>
        <taxon>Polyporales</taxon>
        <taxon>Grifolaceae</taxon>
        <taxon>Grifola</taxon>
    </lineage>
</organism>
<proteinExistence type="predicted"/>
<dbReference type="GO" id="GO:0016491">
    <property type="term" value="F:oxidoreductase activity"/>
    <property type="evidence" value="ECO:0007669"/>
    <property type="project" value="UniProtKB-KW"/>
</dbReference>
<dbReference type="AlphaFoldDB" id="A0A1C7LP82"/>
<dbReference type="STRING" id="5627.A0A1C7LP82"/>
<dbReference type="SUPFAM" id="SSF51735">
    <property type="entry name" value="NAD(P)-binding Rossmann-fold domains"/>
    <property type="match status" value="1"/>
</dbReference>
<dbReference type="PANTHER" id="PTHR43157:SF31">
    <property type="entry name" value="PHOSPHATIDYLINOSITOL-GLYCAN BIOSYNTHESIS CLASS F PROTEIN"/>
    <property type="match status" value="1"/>
</dbReference>
<dbReference type="OMA" id="NNEYADH"/>
<protein>
    <submittedName>
        <fullName evidence="3">Uncharacterized protein</fullName>
    </submittedName>
</protein>
<dbReference type="Proteomes" id="UP000092993">
    <property type="component" value="Unassembled WGS sequence"/>
</dbReference>
<dbReference type="PRINTS" id="PR00081">
    <property type="entry name" value="GDHRDH"/>
</dbReference>
<dbReference type="PANTHER" id="PTHR43157">
    <property type="entry name" value="PHOSPHATIDYLINOSITOL-GLYCAN BIOSYNTHESIS CLASS F PROTEIN-RELATED"/>
    <property type="match status" value="1"/>
</dbReference>
<gene>
    <name evidence="3" type="ORF">A0H81_13380</name>
</gene>
<dbReference type="EMBL" id="LUGG01000029">
    <property type="protein sequence ID" value="OBZ66543.1"/>
    <property type="molecule type" value="Genomic_DNA"/>
</dbReference>
<dbReference type="InterPro" id="IPR036291">
    <property type="entry name" value="NAD(P)-bd_dom_sf"/>
</dbReference>
<dbReference type="OrthoDB" id="191139at2759"/>
<keyword evidence="1" id="KW-0560">Oxidoreductase</keyword>
<dbReference type="Gene3D" id="3.40.50.720">
    <property type="entry name" value="NAD(P)-binding Rossmann-like Domain"/>
    <property type="match status" value="1"/>
</dbReference>
<feature type="region of interest" description="Disordered" evidence="2">
    <location>
        <begin position="265"/>
        <end position="294"/>
    </location>
</feature>
<evidence type="ECO:0000313" key="3">
    <source>
        <dbReference type="EMBL" id="OBZ66543.1"/>
    </source>
</evidence>
<evidence type="ECO:0000256" key="2">
    <source>
        <dbReference type="SAM" id="MobiDB-lite"/>
    </source>
</evidence>
<accession>A0A1C7LP82</accession>
<name>A0A1C7LP82_GRIFR</name>
<dbReference type="InterPro" id="IPR002347">
    <property type="entry name" value="SDR_fam"/>
</dbReference>
<evidence type="ECO:0000256" key="1">
    <source>
        <dbReference type="ARBA" id="ARBA00023002"/>
    </source>
</evidence>
<evidence type="ECO:0000313" key="4">
    <source>
        <dbReference type="Proteomes" id="UP000092993"/>
    </source>
</evidence>
<reference evidence="3 4" key="1">
    <citation type="submission" date="2016-03" db="EMBL/GenBank/DDBJ databases">
        <title>Whole genome sequencing of Grifola frondosa 9006-11.</title>
        <authorList>
            <person name="Min B."/>
            <person name="Park H."/>
            <person name="Kim J.-G."/>
            <person name="Cho H."/>
            <person name="Oh Y.-L."/>
            <person name="Kong W.-S."/>
            <person name="Choi I.-G."/>
        </authorList>
    </citation>
    <scope>NUCLEOTIDE SEQUENCE [LARGE SCALE GENOMIC DNA]</scope>
    <source>
        <strain evidence="3 4">9006-11</strain>
    </source>
</reference>
<keyword evidence="4" id="KW-1185">Reference proteome</keyword>